<proteinExistence type="predicted"/>
<dbReference type="AlphaFoldDB" id="A0AA38HZ22"/>
<evidence type="ECO:0000313" key="1">
    <source>
        <dbReference type="EMBL" id="KAJ3645012.1"/>
    </source>
</evidence>
<comment type="caution">
    <text evidence="1">The sequence shown here is derived from an EMBL/GenBank/DDBJ whole genome shotgun (WGS) entry which is preliminary data.</text>
</comment>
<protein>
    <submittedName>
        <fullName evidence="1">Uncharacterized protein</fullName>
    </submittedName>
</protein>
<name>A0AA38HZ22_9CUCU</name>
<reference evidence="1" key="1">
    <citation type="journal article" date="2023" name="G3 (Bethesda)">
        <title>Whole genome assemblies of Zophobas morio and Tenebrio molitor.</title>
        <authorList>
            <person name="Kaur S."/>
            <person name="Stinson S.A."/>
            <person name="diCenzo G.C."/>
        </authorList>
    </citation>
    <scope>NUCLEOTIDE SEQUENCE</scope>
    <source>
        <strain evidence="1">QUZm001</strain>
    </source>
</reference>
<gene>
    <name evidence="1" type="ORF">Zmor_022705</name>
</gene>
<keyword evidence="2" id="KW-1185">Reference proteome</keyword>
<sequence>MWNKGRGRRECEGEGRDVGRRLECYGRVSCLCYGRLCLETVRLLLAHVAQLLLSRQQANVLYGCLKNINICLQLRELMVAWNRINAVGFK</sequence>
<organism evidence="1 2">
    <name type="scientific">Zophobas morio</name>
    <dbReference type="NCBI Taxonomy" id="2755281"/>
    <lineage>
        <taxon>Eukaryota</taxon>
        <taxon>Metazoa</taxon>
        <taxon>Ecdysozoa</taxon>
        <taxon>Arthropoda</taxon>
        <taxon>Hexapoda</taxon>
        <taxon>Insecta</taxon>
        <taxon>Pterygota</taxon>
        <taxon>Neoptera</taxon>
        <taxon>Endopterygota</taxon>
        <taxon>Coleoptera</taxon>
        <taxon>Polyphaga</taxon>
        <taxon>Cucujiformia</taxon>
        <taxon>Tenebrionidae</taxon>
        <taxon>Zophobas</taxon>
    </lineage>
</organism>
<dbReference type="EMBL" id="JALNTZ010000007">
    <property type="protein sequence ID" value="KAJ3645012.1"/>
    <property type="molecule type" value="Genomic_DNA"/>
</dbReference>
<dbReference type="Proteomes" id="UP001168821">
    <property type="component" value="Unassembled WGS sequence"/>
</dbReference>
<accession>A0AA38HZ22</accession>
<evidence type="ECO:0000313" key="2">
    <source>
        <dbReference type="Proteomes" id="UP001168821"/>
    </source>
</evidence>